<dbReference type="Proteomes" id="UP000016935">
    <property type="component" value="Unassembled WGS sequence"/>
</dbReference>
<reference evidence="1 2" key="1">
    <citation type="journal article" date="2012" name="PLoS Pathog.">
        <title>Diverse lifestyles and strategies of plant pathogenesis encoded in the genomes of eighteen Dothideomycetes fungi.</title>
        <authorList>
            <person name="Ohm R.A."/>
            <person name="Feau N."/>
            <person name="Henrissat B."/>
            <person name="Schoch C.L."/>
            <person name="Horwitz B.A."/>
            <person name="Barry K.W."/>
            <person name="Condon B.J."/>
            <person name="Copeland A.C."/>
            <person name="Dhillon B."/>
            <person name="Glaser F."/>
            <person name="Hesse C.N."/>
            <person name="Kosti I."/>
            <person name="LaButti K."/>
            <person name="Lindquist E.A."/>
            <person name="Lucas S."/>
            <person name="Salamov A.A."/>
            <person name="Bradshaw R.E."/>
            <person name="Ciuffetti L."/>
            <person name="Hamelin R.C."/>
            <person name="Kema G.H.J."/>
            <person name="Lawrence C."/>
            <person name="Scott J.A."/>
            <person name="Spatafora J.W."/>
            <person name="Turgeon B.G."/>
            <person name="de Wit P.J.G.M."/>
            <person name="Zhong S."/>
            <person name="Goodwin S.B."/>
            <person name="Grigoriev I.V."/>
        </authorList>
    </citation>
    <scope>NUCLEOTIDE SEQUENCE [LARGE SCALE GENOMIC DNA]</scope>
    <source>
        <strain evidence="2">28A</strain>
    </source>
</reference>
<proteinExistence type="predicted"/>
<dbReference type="EMBL" id="KB908515">
    <property type="protein sequence ID" value="EOA89158.1"/>
    <property type="molecule type" value="Genomic_DNA"/>
</dbReference>
<gene>
    <name evidence="1" type="ORF">SETTUDRAFT_26381</name>
</gene>
<dbReference type="HOGENOM" id="CLU_1046502_0_0_1"/>
<dbReference type="OrthoDB" id="5314997at2759"/>
<organism evidence="1 2">
    <name type="scientific">Exserohilum turcicum (strain 28A)</name>
    <name type="common">Northern leaf blight fungus</name>
    <name type="synonym">Setosphaeria turcica</name>
    <dbReference type="NCBI Taxonomy" id="671987"/>
    <lineage>
        <taxon>Eukaryota</taxon>
        <taxon>Fungi</taxon>
        <taxon>Dikarya</taxon>
        <taxon>Ascomycota</taxon>
        <taxon>Pezizomycotina</taxon>
        <taxon>Dothideomycetes</taxon>
        <taxon>Pleosporomycetidae</taxon>
        <taxon>Pleosporales</taxon>
        <taxon>Pleosporineae</taxon>
        <taxon>Pleosporaceae</taxon>
        <taxon>Exserohilum</taxon>
    </lineage>
</organism>
<dbReference type="AlphaFoldDB" id="R0K891"/>
<name>R0K891_EXST2</name>
<evidence type="ECO:0008006" key="3">
    <source>
        <dbReference type="Google" id="ProtNLM"/>
    </source>
</evidence>
<protein>
    <recommendedName>
        <fullName evidence="3">F-box domain-containing protein</fullName>
    </recommendedName>
</protein>
<evidence type="ECO:0000313" key="1">
    <source>
        <dbReference type="EMBL" id="EOA89158.1"/>
    </source>
</evidence>
<evidence type="ECO:0000313" key="2">
    <source>
        <dbReference type="Proteomes" id="UP000016935"/>
    </source>
</evidence>
<dbReference type="RefSeq" id="XP_008022859.1">
    <property type="nucleotide sequence ID" value="XM_008024668.1"/>
</dbReference>
<reference evidence="1 2" key="2">
    <citation type="journal article" date="2013" name="PLoS Genet.">
        <title>Comparative genome structure, secondary metabolite, and effector coding capacity across Cochliobolus pathogens.</title>
        <authorList>
            <person name="Condon B.J."/>
            <person name="Leng Y."/>
            <person name="Wu D."/>
            <person name="Bushley K.E."/>
            <person name="Ohm R.A."/>
            <person name="Otillar R."/>
            <person name="Martin J."/>
            <person name="Schackwitz W."/>
            <person name="Grimwood J."/>
            <person name="MohdZainudin N."/>
            <person name="Xue C."/>
            <person name="Wang R."/>
            <person name="Manning V.A."/>
            <person name="Dhillon B."/>
            <person name="Tu Z.J."/>
            <person name="Steffenson B.J."/>
            <person name="Salamov A."/>
            <person name="Sun H."/>
            <person name="Lowry S."/>
            <person name="LaButti K."/>
            <person name="Han J."/>
            <person name="Copeland A."/>
            <person name="Lindquist E."/>
            <person name="Barry K."/>
            <person name="Schmutz J."/>
            <person name="Baker S.E."/>
            <person name="Ciuffetti L.M."/>
            <person name="Grigoriev I.V."/>
            <person name="Zhong S."/>
            <person name="Turgeon B.G."/>
        </authorList>
    </citation>
    <scope>NUCLEOTIDE SEQUENCE [LARGE SCALE GENOMIC DNA]</scope>
    <source>
        <strain evidence="2">28A</strain>
    </source>
</reference>
<sequence>MQFRFLDLPAELRLMVYACLPITTKHAVFDNPIFKRNRRSTIRLVVKTMPVQILRTCRQIYQEAHVPLTQRLASCQRLQIIVDSRSIYAFTWISSPGPFRISGGGLFSLMMRAEIQVAGPGRDAEPRVMLAGRPLSSAITCLPSAIFNDRITRFLVACYGHLQHRRTGCTPEIAIKLDREVCPSMEPIGFHAGLFAETQRTDQTYRTYFRRDREKEDDDDGTETRYGLLLDAWNDVLRDQGCDDARELDDDEWERDWEEGDFYGVC</sequence>
<accession>R0K891</accession>
<dbReference type="GeneID" id="19403011"/>
<keyword evidence="2" id="KW-1185">Reference proteome</keyword>